<dbReference type="AlphaFoldDB" id="A0A2K6WMV3"/>
<proteinExistence type="predicted"/>
<dbReference type="EnsemblMetazoa" id="OVOC9888.1">
    <property type="protein sequence ID" value="OVOC9888.1"/>
    <property type="gene ID" value="WBGene00246697"/>
</dbReference>
<accession>A0A2K6WMV3</accession>
<dbReference type="EnsemblMetazoa" id="OVOC9888.2">
    <property type="protein sequence ID" value="OVOC9888.2"/>
    <property type="gene ID" value="WBGene00246697"/>
</dbReference>
<feature type="compositionally biased region" description="Basic and acidic residues" evidence="1">
    <location>
        <begin position="18"/>
        <end position="31"/>
    </location>
</feature>
<keyword evidence="3" id="KW-1185">Reference proteome</keyword>
<sequence length="101" mass="11272">MYSNSTANNYDCTPLLTSDKDGESDTNHIDPAIDNKSWFRRVFDGTPLLEKSQSGSDSDCQCNNCCGQQYGANGGYTCNCNEKTNASDQSAKTMRIYWRFV</sequence>
<evidence type="ECO:0000313" key="3">
    <source>
        <dbReference type="Proteomes" id="UP000024404"/>
    </source>
</evidence>
<dbReference type="EMBL" id="CMVM020000304">
    <property type="status" value="NOT_ANNOTATED_CDS"/>
    <property type="molecule type" value="Genomic_DNA"/>
</dbReference>
<feature type="compositionally biased region" description="Polar residues" evidence="1">
    <location>
        <begin position="1"/>
        <end position="11"/>
    </location>
</feature>
<evidence type="ECO:0000256" key="1">
    <source>
        <dbReference type="SAM" id="MobiDB-lite"/>
    </source>
</evidence>
<organism evidence="2 3">
    <name type="scientific">Onchocerca volvulus</name>
    <dbReference type="NCBI Taxonomy" id="6282"/>
    <lineage>
        <taxon>Eukaryota</taxon>
        <taxon>Metazoa</taxon>
        <taxon>Ecdysozoa</taxon>
        <taxon>Nematoda</taxon>
        <taxon>Chromadorea</taxon>
        <taxon>Rhabditida</taxon>
        <taxon>Spirurina</taxon>
        <taxon>Spiruromorpha</taxon>
        <taxon>Filarioidea</taxon>
        <taxon>Onchocercidae</taxon>
        <taxon>Onchocerca</taxon>
    </lineage>
</organism>
<reference evidence="2" key="2">
    <citation type="submission" date="2018-02" db="UniProtKB">
        <authorList>
            <consortium name="EnsemblMetazoa"/>
        </authorList>
    </citation>
    <scope>IDENTIFICATION</scope>
</reference>
<name>A0A2K6WMV3_ONCVO</name>
<dbReference type="OMA" id="NNYDCTP"/>
<feature type="region of interest" description="Disordered" evidence="1">
    <location>
        <begin position="1"/>
        <end position="31"/>
    </location>
</feature>
<dbReference type="Proteomes" id="UP000024404">
    <property type="component" value="Unassembled WGS sequence"/>
</dbReference>
<protein>
    <submittedName>
        <fullName evidence="2">Uncharacterized protein</fullName>
    </submittedName>
</protein>
<reference evidence="3" key="1">
    <citation type="submission" date="2013-10" db="EMBL/GenBank/DDBJ databases">
        <title>Genome sequencing of Onchocerca volvulus.</title>
        <authorList>
            <person name="Cotton J."/>
            <person name="Tsai J."/>
            <person name="Stanley E."/>
            <person name="Tracey A."/>
            <person name="Holroyd N."/>
            <person name="Lustigman S."/>
            <person name="Berriman M."/>
        </authorList>
    </citation>
    <scope>NUCLEOTIDE SEQUENCE</scope>
</reference>
<evidence type="ECO:0000313" key="2">
    <source>
        <dbReference type="EnsemblMetazoa" id="OVOC9888.1"/>
    </source>
</evidence>